<keyword evidence="3 6" id="KW-0812">Transmembrane</keyword>
<protein>
    <recommendedName>
        <fullName evidence="7">Major facilitator superfamily (MFS) profile domain-containing protein</fullName>
    </recommendedName>
</protein>
<keyword evidence="2" id="KW-0813">Transport</keyword>
<feature type="transmembrane region" description="Helical" evidence="6">
    <location>
        <begin position="360"/>
        <end position="378"/>
    </location>
</feature>
<feature type="transmembrane region" description="Helical" evidence="6">
    <location>
        <begin position="249"/>
        <end position="268"/>
    </location>
</feature>
<proteinExistence type="predicted"/>
<sequence length="559" mass="60931">MPADERTPLLEGTQLAGAAAPRILAESDLHDHPRDEEFDASHEPPSLPFRTVALACTALWMVTFICSLDTTVVAMLLGPISASFYSSEKASWIGSTYLLSVCATSSLYGRLCDIIGGKRALTISISFFTLGTFWCGRAMSMNEFLAARTLAGIGGGGLSTVGSVIMSHMVPLHQRGVYQGLTNVMWGMGIAVGGPVGGILNDTIGWRGTFYIQLPLLVIAFVALNYLLPQDEPTYDSDATSPWGRLKDIDFYGLGIVTLVPLSLLYVLDLISVKDVAFSDWRVVAGVTVSFVALVAFYFVERYVSRVPLISFDVLALRSAWASLVSNLFVAAATFAYNYNFPLYFQTVAQMPPSTIGVRMIPASFTLSIGSLVAGIYMKQTLKYYWYNAWCIIMVVLAVSRTLFYYVDPPTVSPFVYNAFISFGGAGMLTCTLLALINSVEKHSIGVSTGMSYFFRTSGQVYGVAFSGGILQMTLVHELRQRIVGPEAEELIAKIRHESTAIATLPEPFRAAAIEAYAGALHNVFVFVFVGFVGAMVFSLLLENKPLPVPEKPRDEERT</sequence>
<feature type="transmembrane region" description="Helical" evidence="6">
    <location>
        <begin position="177"/>
        <end position="198"/>
    </location>
</feature>
<dbReference type="InterPro" id="IPR020846">
    <property type="entry name" value="MFS_dom"/>
</dbReference>
<feature type="transmembrane region" description="Helical" evidence="6">
    <location>
        <begin position="385"/>
        <end position="407"/>
    </location>
</feature>
<dbReference type="GO" id="GO:0005886">
    <property type="term" value="C:plasma membrane"/>
    <property type="evidence" value="ECO:0007669"/>
    <property type="project" value="TreeGrafter"/>
</dbReference>
<feature type="transmembrane region" description="Helical" evidence="6">
    <location>
        <begin position="120"/>
        <end position="139"/>
    </location>
</feature>
<feature type="transmembrane region" description="Helical" evidence="6">
    <location>
        <begin position="145"/>
        <end position="165"/>
    </location>
</feature>
<dbReference type="RefSeq" id="XP_060120631.1">
    <property type="nucleotide sequence ID" value="XM_060264648.1"/>
</dbReference>
<evidence type="ECO:0000256" key="5">
    <source>
        <dbReference type="ARBA" id="ARBA00023136"/>
    </source>
</evidence>
<dbReference type="Gene3D" id="1.20.1250.20">
    <property type="entry name" value="MFS general substrate transporter like domains"/>
    <property type="match status" value="1"/>
</dbReference>
<evidence type="ECO:0000256" key="4">
    <source>
        <dbReference type="ARBA" id="ARBA00022989"/>
    </source>
</evidence>
<name>A0AAF0EYV4_9BASI</name>
<dbReference type="PANTHER" id="PTHR23501:SF191">
    <property type="entry name" value="VACUOLAR BASIC AMINO ACID TRANSPORTER 4"/>
    <property type="match status" value="1"/>
</dbReference>
<dbReference type="GO" id="GO:0012505">
    <property type="term" value="C:endomembrane system"/>
    <property type="evidence" value="ECO:0007669"/>
    <property type="project" value="UniProtKB-SubCell"/>
</dbReference>
<keyword evidence="9" id="KW-1185">Reference proteome</keyword>
<feature type="transmembrane region" description="Helical" evidence="6">
    <location>
        <begin position="90"/>
        <end position="108"/>
    </location>
</feature>
<dbReference type="Proteomes" id="UP001217754">
    <property type="component" value="Chromosome 1"/>
</dbReference>
<dbReference type="GeneID" id="85224330"/>
<feature type="transmembrane region" description="Helical" evidence="6">
    <location>
        <begin position="280"/>
        <end position="300"/>
    </location>
</feature>
<evidence type="ECO:0000256" key="2">
    <source>
        <dbReference type="ARBA" id="ARBA00022448"/>
    </source>
</evidence>
<dbReference type="EMBL" id="CP119958">
    <property type="protein sequence ID" value="WFD37734.1"/>
    <property type="molecule type" value="Genomic_DNA"/>
</dbReference>
<dbReference type="GO" id="GO:0000329">
    <property type="term" value="C:fungal-type vacuole membrane"/>
    <property type="evidence" value="ECO:0007669"/>
    <property type="project" value="TreeGrafter"/>
</dbReference>
<feature type="transmembrane region" description="Helical" evidence="6">
    <location>
        <begin position="419"/>
        <end position="437"/>
    </location>
</feature>
<dbReference type="Pfam" id="PF07690">
    <property type="entry name" value="MFS_1"/>
    <property type="match status" value="1"/>
</dbReference>
<feature type="transmembrane region" description="Helical" evidence="6">
    <location>
        <begin position="52"/>
        <end position="78"/>
    </location>
</feature>
<dbReference type="PANTHER" id="PTHR23501">
    <property type="entry name" value="MAJOR FACILITATOR SUPERFAMILY"/>
    <property type="match status" value="1"/>
</dbReference>
<dbReference type="PROSITE" id="PS50850">
    <property type="entry name" value="MFS"/>
    <property type="match status" value="1"/>
</dbReference>
<reference evidence="8" key="1">
    <citation type="submission" date="2023-03" db="EMBL/GenBank/DDBJ databases">
        <title>Mating type loci evolution in Malassezia.</title>
        <authorList>
            <person name="Coelho M.A."/>
        </authorList>
    </citation>
    <scope>NUCLEOTIDE SEQUENCE</scope>
    <source>
        <strain evidence="8">CBS 9431</strain>
    </source>
</reference>
<evidence type="ECO:0000256" key="3">
    <source>
        <dbReference type="ARBA" id="ARBA00022692"/>
    </source>
</evidence>
<dbReference type="AlphaFoldDB" id="A0AAF0EYV4"/>
<dbReference type="InterPro" id="IPR036259">
    <property type="entry name" value="MFS_trans_sf"/>
</dbReference>
<evidence type="ECO:0000259" key="7">
    <source>
        <dbReference type="PROSITE" id="PS50850"/>
    </source>
</evidence>
<keyword evidence="4 6" id="KW-1133">Transmembrane helix</keyword>
<feature type="transmembrane region" description="Helical" evidence="6">
    <location>
        <begin position="520"/>
        <end position="542"/>
    </location>
</feature>
<keyword evidence="5 6" id="KW-0472">Membrane</keyword>
<feature type="domain" description="Major facilitator superfamily (MFS) profile" evidence="7">
    <location>
        <begin position="55"/>
        <end position="546"/>
    </location>
</feature>
<organism evidence="8 9">
    <name type="scientific">Malassezia japonica</name>
    <dbReference type="NCBI Taxonomy" id="223818"/>
    <lineage>
        <taxon>Eukaryota</taxon>
        <taxon>Fungi</taxon>
        <taxon>Dikarya</taxon>
        <taxon>Basidiomycota</taxon>
        <taxon>Ustilaginomycotina</taxon>
        <taxon>Malasseziomycetes</taxon>
        <taxon>Malasseziales</taxon>
        <taxon>Malasseziaceae</taxon>
        <taxon>Malassezia</taxon>
    </lineage>
</organism>
<accession>A0AAF0EYV4</accession>
<evidence type="ECO:0000256" key="1">
    <source>
        <dbReference type="ARBA" id="ARBA00004127"/>
    </source>
</evidence>
<evidence type="ECO:0000313" key="8">
    <source>
        <dbReference type="EMBL" id="WFD37734.1"/>
    </source>
</evidence>
<dbReference type="SUPFAM" id="SSF103473">
    <property type="entry name" value="MFS general substrate transporter"/>
    <property type="match status" value="1"/>
</dbReference>
<evidence type="ECO:0000256" key="6">
    <source>
        <dbReference type="SAM" id="Phobius"/>
    </source>
</evidence>
<evidence type="ECO:0000313" key="9">
    <source>
        <dbReference type="Proteomes" id="UP001217754"/>
    </source>
</evidence>
<dbReference type="GO" id="GO:0015174">
    <property type="term" value="F:basic amino acid transmembrane transporter activity"/>
    <property type="evidence" value="ECO:0007669"/>
    <property type="project" value="TreeGrafter"/>
</dbReference>
<feature type="transmembrane region" description="Helical" evidence="6">
    <location>
        <begin position="210"/>
        <end position="228"/>
    </location>
</feature>
<feature type="transmembrane region" description="Helical" evidence="6">
    <location>
        <begin position="321"/>
        <end position="340"/>
    </location>
</feature>
<gene>
    <name evidence="8" type="ORF">MJAP1_000681</name>
</gene>
<dbReference type="InterPro" id="IPR011701">
    <property type="entry name" value="MFS"/>
</dbReference>
<comment type="subcellular location">
    <subcellularLocation>
        <location evidence="1">Endomembrane system</location>
        <topology evidence="1">Multi-pass membrane protein</topology>
    </subcellularLocation>
</comment>